<dbReference type="Proteomes" id="UP000000305">
    <property type="component" value="Unassembled WGS sequence"/>
</dbReference>
<gene>
    <name evidence="2" type="ORF">DAPPUDRAFT_335023</name>
</gene>
<evidence type="ECO:0000313" key="2">
    <source>
        <dbReference type="EMBL" id="EFX63757.1"/>
    </source>
</evidence>
<protein>
    <submittedName>
        <fullName evidence="2">Uncharacterized protein</fullName>
    </submittedName>
</protein>
<accession>E9HWX6</accession>
<feature type="compositionally biased region" description="Polar residues" evidence="1">
    <location>
        <begin position="1"/>
        <end position="11"/>
    </location>
</feature>
<evidence type="ECO:0000313" key="3">
    <source>
        <dbReference type="Proteomes" id="UP000000305"/>
    </source>
</evidence>
<reference evidence="2 3" key="1">
    <citation type="journal article" date="2011" name="Science">
        <title>The ecoresponsive genome of Daphnia pulex.</title>
        <authorList>
            <person name="Colbourne J.K."/>
            <person name="Pfrender M.E."/>
            <person name="Gilbert D."/>
            <person name="Thomas W.K."/>
            <person name="Tucker A."/>
            <person name="Oakley T.H."/>
            <person name="Tokishita S."/>
            <person name="Aerts A."/>
            <person name="Arnold G.J."/>
            <person name="Basu M.K."/>
            <person name="Bauer D.J."/>
            <person name="Caceres C.E."/>
            <person name="Carmel L."/>
            <person name="Casola C."/>
            <person name="Choi J.H."/>
            <person name="Detter J.C."/>
            <person name="Dong Q."/>
            <person name="Dusheyko S."/>
            <person name="Eads B.D."/>
            <person name="Frohlich T."/>
            <person name="Geiler-Samerotte K.A."/>
            <person name="Gerlach D."/>
            <person name="Hatcher P."/>
            <person name="Jogdeo S."/>
            <person name="Krijgsveld J."/>
            <person name="Kriventseva E.V."/>
            <person name="Kultz D."/>
            <person name="Laforsch C."/>
            <person name="Lindquist E."/>
            <person name="Lopez J."/>
            <person name="Manak J.R."/>
            <person name="Muller J."/>
            <person name="Pangilinan J."/>
            <person name="Patwardhan R.P."/>
            <person name="Pitluck S."/>
            <person name="Pritham E.J."/>
            <person name="Rechtsteiner A."/>
            <person name="Rho M."/>
            <person name="Rogozin I.B."/>
            <person name="Sakarya O."/>
            <person name="Salamov A."/>
            <person name="Schaack S."/>
            <person name="Shapiro H."/>
            <person name="Shiga Y."/>
            <person name="Skalitzky C."/>
            <person name="Smith Z."/>
            <person name="Souvorov A."/>
            <person name="Sung W."/>
            <person name="Tang Z."/>
            <person name="Tsuchiya D."/>
            <person name="Tu H."/>
            <person name="Vos H."/>
            <person name="Wang M."/>
            <person name="Wolf Y.I."/>
            <person name="Yamagata H."/>
            <person name="Yamada T."/>
            <person name="Ye Y."/>
            <person name="Shaw J.R."/>
            <person name="Andrews J."/>
            <person name="Crease T.J."/>
            <person name="Tang H."/>
            <person name="Lucas S.M."/>
            <person name="Robertson H.M."/>
            <person name="Bork P."/>
            <person name="Koonin E.V."/>
            <person name="Zdobnov E.M."/>
            <person name="Grigoriev I.V."/>
            <person name="Lynch M."/>
            <person name="Boore J.L."/>
        </authorList>
    </citation>
    <scope>NUCLEOTIDE SEQUENCE [LARGE SCALE GENOMIC DNA]</scope>
</reference>
<dbReference type="HOGENOM" id="CLU_129482_0_0_1"/>
<evidence type="ECO:0000256" key="1">
    <source>
        <dbReference type="SAM" id="MobiDB-lite"/>
    </source>
</evidence>
<keyword evidence="3" id="KW-1185">Reference proteome</keyword>
<dbReference type="EMBL" id="GL732971">
    <property type="protein sequence ID" value="EFX63757.1"/>
    <property type="molecule type" value="Genomic_DNA"/>
</dbReference>
<dbReference type="GO" id="GO:0005634">
    <property type="term" value="C:nucleus"/>
    <property type="evidence" value="ECO:0000318"/>
    <property type="project" value="GO_Central"/>
</dbReference>
<proteinExistence type="predicted"/>
<organism evidence="2 3">
    <name type="scientific">Daphnia pulex</name>
    <name type="common">Water flea</name>
    <dbReference type="NCBI Taxonomy" id="6669"/>
    <lineage>
        <taxon>Eukaryota</taxon>
        <taxon>Metazoa</taxon>
        <taxon>Ecdysozoa</taxon>
        <taxon>Arthropoda</taxon>
        <taxon>Crustacea</taxon>
        <taxon>Branchiopoda</taxon>
        <taxon>Diplostraca</taxon>
        <taxon>Cladocera</taxon>
        <taxon>Anomopoda</taxon>
        <taxon>Daphniidae</taxon>
        <taxon>Daphnia</taxon>
    </lineage>
</organism>
<sequence>MANNKIGSNSSRKSEGKSAGNGSEVAEPKKTLASSKFIRLGTIVWAKLDGWALALLFLMPAEKLSGFQDDRLAILLNQACNSLYERGVLEALRAVAFIRDHKKLVKGTADKLKTWAIKLLASSKSNNILDVVLDEFPKWLQRSIDRIKDTNTKLKRIASEIFVSLLDFFRWNRSAHLT</sequence>
<name>E9HWX6_DAPPU</name>
<dbReference type="InParanoid" id="E9HWX6"/>
<dbReference type="KEGG" id="dpx:DAPPUDRAFT_335023"/>
<dbReference type="AlphaFoldDB" id="E9HWX6"/>
<feature type="region of interest" description="Disordered" evidence="1">
    <location>
        <begin position="1"/>
        <end position="27"/>
    </location>
</feature>